<proteinExistence type="predicted"/>
<feature type="transmembrane region" description="Helical" evidence="2">
    <location>
        <begin position="45"/>
        <end position="64"/>
    </location>
</feature>
<evidence type="ECO:0000313" key="4">
    <source>
        <dbReference type="EMBL" id="NER09864.1"/>
    </source>
</evidence>
<dbReference type="AlphaFoldDB" id="A0A6P0U9L0"/>
<protein>
    <submittedName>
        <fullName evidence="4">Outer membrane beta-barrel protein</fullName>
    </submittedName>
</protein>
<keyword evidence="2" id="KW-0472">Membrane</keyword>
<keyword evidence="5" id="KW-1185">Reference proteome</keyword>
<feature type="region of interest" description="Disordered" evidence="1">
    <location>
        <begin position="68"/>
        <end position="87"/>
    </location>
</feature>
<organism evidence="4 5">
    <name type="scientific">Muriicola jejuensis</name>
    <dbReference type="NCBI Taxonomy" id="504488"/>
    <lineage>
        <taxon>Bacteria</taxon>
        <taxon>Pseudomonadati</taxon>
        <taxon>Bacteroidota</taxon>
        <taxon>Flavobacteriia</taxon>
        <taxon>Flavobacteriales</taxon>
        <taxon>Flavobacteriaceae</taxon>
        <taxon>Muriicola</taxon>
    </lineage>
</organism>
<dbReference type="InterPro" id="IPR025665">
    <property type="entry name" value="Beta-barrel_OMP_2"/>
</dbReference>
<evidence type="ECO:0000256" key="2">
    <source>
        <dbReference type="SAM" id="Phobius"/>
    </source>
</evidence>
<evidence type="ECO:0000259" key="3">
    <source>
        <dbReference type="Pfam" id="PF13568"/>
    </source>
</evidence>
<dbReference type="Proteomes" id="UP000468443">
    <property type="component" value="Unassembled WGS sequence"/>
</dbReference>
<keyword evidence="2" id="KW-0812">Transmembrane</keyword>
<comment type="caution">
    <text evidence="4">The sequence shown here is derived from an EMBL/GenBank/DDBJ whole genome shotgun (WGS) entry which is preliminary data.</text>
</comment>
<keyword evidence="2" id="KW-1133">Transmembrane helix</keyword>
<feature type="region of interest" description="Disordered" evidence="1">
    <location>
        <begin position="94"/>
        <end position="160"/>
    </location>
</feature>
<dbReference type="EMBL" id="JAABOP010000001">
    <property type="protein sequence ID" value="NER09864.1"/>
    <property type="molecule type" value="Genomic_DNA"/>
</dbReference>
<name>A0A6P0U9L0_9FLAO</name>
<feature type="compositionally biased region" description="Low complexity" evidence="1">
    <location>
        <begin position="68"/>
        <end position="86"/>
    </location>
</feature>
<sequence>MKKKDIEKVFQEKLKDHSEIPEEQVWERISASLDNKKNKRRIIPIWWRIAGVAALLLAGLFLFLPSGNQTTSEEPVTKTTTESPVVQEPGNVVPEKMEEESNSILASEENSVKGKEPENQENDAPTIANEETLRNSLPSKESEFAKNDVPVTPEHPLTEDPLQKYANKSDISDIAQLTPTVKQNAQMDSQAPAPTEDILARNSKKEPAEDESNAIQLTESNKPPILDAIAAQEEELSEETSAKRWEVGPRVAPVYFSSLAQGSPIHSSFRDNAKSGNVNMSYGVAVTYELGKRLKVRSGVHRVDFGYDTQDVSFSSSLNANTNGIINNINYNLSSRNLVVRSNTNSGKVDLENAQDVAGPDPSLNGKMVQEFGYLEVPLELTYEILDRKVGVNLVGGVSSLFLTNNTVVLEANGNTTEMGEANNINDLNFSTNFGVGFSYQINDRIKLNLEPMFKYQLNTFSDTSGNFQPFSMGIYSGLNFRF</sequence>
<gene>
    <name evidence="4" type="ORF">GWK09_05010</name>
</gene>
<evidence type="ECO:0000256" key="1">
    <source>
        <dbReference type="SAM" id="MobiDB-lite"/>
    </source>
</evidence>
<dbReference type="RefSeq" id="WP_163691896.1">
    <property type="nucleotide sequence ID" value="NZ_FXTW01000001.1"/>
</dbReference>
<feature type="domain" description="Outer membrane protein beta-barrel" evidence="3">
    <location>
        <begin position="231"/>
        <end position="452"/>
    </location>
</feature>
<reference evidence="4 5" key="1">
    <citation type="submission" date="2020-01" db="EMBL/GenBank/DDBJ databases">
        <title>Muriicola jejuensis KCTC 22299.</title>
        <authorList>
            <person name="Wang G."/>
        </authorList>
    </citation>
    <scope>NUCLEOTIDE SEQUENCE [LARGE SCALE GENOMIC DNA]</scope>
    <source>
        <strain evidence="4 5">KCTC 22299</strain>
    </source>
</reference>
<dbReference type="Pfam" id="PF13568">
    <property type="entry name" value="OMP_b-brl_2"/>
    <property type="match status" value="1"/>
</dbReference>
<evidence type="ECO:0000313" key="5">
    <source>
        <dbReference type="Proteomes" id="UP000468443"/>
    </source>
</evidence>
<accession>A0A6P0U9L0</accession>